<sequence>MNKPPKKSAPKPKRFKLPDGTGLVVWTDPIGTGSFAALVIKGGRLEIVDFDGSTRVHDFANAYDAIFPLLVANTTMSEETAFHVLFCEKYNEKQARGVIQQIHRLVGRERFEKQNFDVRYTGGRARAVDLIDS</sequence>
<proteinExistence type="predicted"/>
<organism evidence="1">
    <name type="scientific">freshwater metagenome</name>
    <dbReference type="NCBI Taxonomy" id="449393"/>
    <lineage>
        <taxon>unclassified sequences</taxon>
        <taxon>metagenomes</taxon>
        <taxon>ecological metagenomes</taxon>
    </lineage>
</organism>
<reference evidence="1" key="1">
    <citation type="submission" date="2020-05" db="EMBL/GenBank/DDBJ databases">
        <authorList>
            <person name="Chiriac C."/>
            <person name="Salcher M."/>
            <person name="Ghai R."/>
            <person name="Kavagutti S V."/>
        </authorList>
    </citation>
    <scope>NUCLEOTIDE SEQUENCE</scope>
</reference>
<name>A0A6J7DM56_9ZZZZ</name>
<evidence type="ECO:0000313" key="1">
    <source>
        <dbReference type="EMBL" id="CAB4869854.1"/>
    </source>
</evidence>
<dbReference type="AlphaFoldDB" id="A0A6J7DM56"/>
<accession>A0A6J7DM56</accession>
<dbReference type="EMBL" id="CAFBLJ010000041">
    <property type="protein sequence ID" value="CAB4869854.1"/>
    <property type="molecule type" value="Genomic_DNA"/>
</dbReference>
<gene>
    <name evidence="1" type="ORF">UFOPK3304_00936</name>
</gene>
<protein>
    <submittedName>
        <fullName evidence="1">Unannotated protein</fullName>
    </submittedName>
</protein>